<dbReference type="InterPro" id="IPR038765">
    <property type="entry name" value="Papain-like_cys_pep_sf"/>
</dbReference>
<protein>
    <recommendedName>
        <fullName evidence="5">Ubiquitin-like protease family profile domain-containing protein</fullName>
    </recommendedName>
</protein>
<proteinExistence type="inferred from homology"/>
<dbReference type="GO" id="GO:0008234">
    <property type="term" value="F:cysteine-type peptidase activity"/>
    <property type="evidence" value="ECO:0007669"/>
    <property type="project" value="InterPro"/>
</dbReference>
<feature type="domain" description="Ubiquitin-like protease family profile" evidence="5">
    <location>
        <begin position="269"/>
        <end position="451"/>
    </location>
</feature>
<dbReference type="GO" id="GO:0006508">
    <property type="term" value="P:proteolysis"/>
    <property type="evidence" value="ECO:0007669"/>
    <property type="project" value="UniProtKB-KW"/>
</dbReference>
<evidence type="ECO:0000256" key="1">
    <source>
        <dbReference type="ARBA" id="ARBA00005234"/>
    </source>
</evidence>
<dbReference type="Gene3D" id="3.40.395.10">
    <property type="entry name" value="Adenoviral Proteinase, Chain A"/>
    <property type="match status" value="1"/>
</dbReference>
<keyword evidence="2" id="KW-0645">Protease</keyword>
<keyword evidence="7" id="KW-1185">Reference proteome</keyword>
<keyword evidence="3" id="KW-0378">Hydrolase</keyword>
<reference evidence="6 7" key="1">
    <citation type="submission" date="2024-04" db="EMBL/GenBank/DDBJ databases">
        <authorList>
            <person name="Fracassetti M."/>
        </authorList>
    </citation>
    <scope>NUCLEOTIDE SEQUENCE [LARGE SCALE GENOMIC DNA]</scope>
</reference>
<feature type="compositionally biased region" description="Basic and acidic residues" evidence="4">
    <location>
        <begin position="1"/>
        <end position="20"/>
    </location>
</feature>
<feature type="compositionally biased region" description="Basic and acidic residues" evidence="4">
    <location>
        <begin position="44"/>
        <end position="69"/>
    </location>
</feature>
<accession>A0AAV2D909</accession>
<evidence type="ECO:0000256" key="2">
    <source>
        <dbReference type="ARBA" id="ARBA00022670"/>
    </source>
</evidence>
<gene>
    <name evidence="6" type="ORF">LTRI10_LOCUS11864</name>
</gene>
<feature type="region of interest" description="Disordered" evidence="4">
    <location>
        <begin position="1"/>
        <end position="21"/>
    </location>
</feature>
<dbReference type="SUPFAM" id="SSF54001">
    <property type="entry name" value="Cysteine proteinases"/>
    <property type="match status" value="1"/>
</dbReference>
<name>A0AAV2D909_9ROSI</name>
<evidence type="ECO:0000259" key="5">
    <source>
        <dbReference type="PROSITE" id="PS50600"/>
    </source>
</evidence>
<dbReference type="EMBL" id="OZ034815">
    <property type="protein sequence ID" value="CAL1369049.1"/>
    <property type="molecule type" value="Genomic_DNA"/>
</dbReference>
<comment type="similarity">
    <text evidence="1">Belongs to the peptidase C48 family.</text>
</comment>
<dbReference type="AlphaFoldDB" id="A0AAV2D909"/>
<dbReference type="InterPro" id="IPR003653">
    <property type="entry name" value="Peptidase_C48_C"/>
</dbReference>
<sequence>MIEKSEEHDRCKVVDSRSRPLENTVEEVLEQLKTEVVEDQVENPEAKMEMDEQPLEKDQVEPQVEKTGEMCEEDPEEKNRFEVVENEAEKTVETPVEEVFEPTVPMVIHYTDPNTTFEDIMQIAHEATTAANAEEEDPPTREEVLETTTHDVVEPFSQLAEMGMLPTDEELVEAACNSAERSPDVIITHETTMNEEEQERMYNYTPEEWLATLKTPAFESSKKNPYASSSIYYLSKDVSTKLDPVSRRMVEFVFSTPEGKGLVVHTPSIKLARLHLLTLKRLEWVNIQVVEAYGHFLNDKALAPDKNRVIFPFTFGQLAILNSQTSVPSSKERLDVVVEVTQRVLVFKRVAWDKLEYIFPPVHTDHHYRVYAAELRSQKTFLLDSIKPKPAVAKVDHSPVGKLILEYGAPFLAKHNINAPLHDWEFLIADVPQQKGNDDCGVFACMFMEHWEGHIPSEYKETWHLAKHVEHQGASIAGSLLQWKYNKVRNVILEEANEWEKDKEKGKSS</sequence>
<dbReference type="Proteomes" id="UP001497516">
    <property type="component" value="Chromosome 2"/>
</dbReference>
<feature type="region of interest" description="Disordered" evidence="4">
    <location>
        <begin position="37"/>
        <end position="79"/>
    </location>
</feature>
<evidence type="ECO:0000313" key="6">
    <source>
        <dbReference type="EMBL" id="CAL1369049.1"/>
    </source>
</evidence>
<evidence type="ECO:0000256" key="4">
    <source>
        <dbReference type="SAM" id="MobiDB-lite"/>
    </source>
</evidence>
<evidence type="ECO:0000256" key="3">
    <source>
        <dbReference type="ARBA" id="ARBA00022801"/>
    </source>
</evidence>
<dbReference type="PROSITE" id="PS50600">
    <property type="entry name" value="ULP_PROTEASE"/>
    <property type="match status" value="1"/>
</dbReference>
<evidence type="ECO:0000313" key="7">
    <source>
        <dbReference type="Proteomes" id="UP001497516"/>
    </source>
</evidence>
<dbReference type="Pfam" id="PF02902">
    <property type="entry name" value="Peptidase_C48"/>
    <property type="match status" value="1"/>
</dbReference>
<organism evidence="6 7">
    <name type="scientific">Linum trigynum</name>
    <dbReference type="NCBI Taxonomy" id="586398"/>
    <lineage>
        <taxon>Eukaryota</taxon>
        <taxon>Viridiplantae</taxon>
        <taxon>Streptophyta</taxon>
        <taxon>Embryophyta</taxon>
        <taxon>Tracheophyta</taxon>
        <taxon>Spermatophyta</taxon>
        <taxon>Magnoliopsida</taxon>
        <taxon>eudicotyledons</taxon>
        <taxon>Gunneridae</taxon>
        <taxon>Pentapetalae</taxon>
        <taxon>rosids</taxon>
        <taxon>fabids</taxon>
        <taxon>Malpighiales</taxon>
        <taxon>Linaceae</taxon>
        <taxon>Linum</taxon>
    </lineage>
</organism>